<dbReference type="PANTHER" id="PTHR35038">
    <property type="entry name" value="DISSIMILATORY SULFITE REDUCTASE SIRA"/>
    <property type="match status" value="1"/>
</dbReference>
<dbReference type="STRING" id="1121439.dsat_1825"/>
<gene>
    <name evidence="4" type="ORF">dsat_1825</name>
</gene>
<dbReference type="RefSeq" id="WP_020885711.1">
    <property type="nucleotide sequence ID" value="NZ_ATHI01000002.1"/>
</dbReference>
<feature type="signal peptide" evidence="2">
    <location>
        <begin position="1"/>
        <end position="20"/>
    </location>
</feature>
<dbReference type="AlphaFoldDB" id="S7TG63"/>
<evidence type="ECO:0000256" key="2">
    <source>
        <dbReference type="SAM" id="SignalP"/>
    </source>
</evidence>
<feature type="chain" id="PRO_5004557122" evidence="2">
    <location>
        <begin position="21"/>
        <end position="507"/>
    </location>
</feature>
<feature type="domain" description="Cytochrome c-552/4" evidence="3">
    <location>
        <begin position="36"/>
        <end position="101"/>
    </location>
</feature>
<proteinExistence type="predicted"/>
<dbReference type="Pfam" id="PF13447">
    <property type="entry name" value="Multi-haem_cyto"/>
    <property type="match status" value="1"/>
</dbReference>
<keyword evidence="1 2" id="KW-0732">Signal</keyword>
<comment type="caution">
    <text evidence="4">The sequence shown here is derived from an EMBL/GenBank/DDBJ whole genome shotgun (WGS) entry which is preliminary data.</text>
</comment>
<dbReference type="Gene3D" id="1.20.850.10">
    <property type="entry name" value="Hydroxylamine Oxidoreductase, Chain A, domain 2"/>
    <property type="match status" value="1"/>
</dbReference>
<reference evidence="4 5" key="1">
    <citation type="journal article" date="2013" name="Genome Announc.">
        <title>Draft genome sequences for three mercury-methylating, sulfate-reducing bacteria.</title>
        <authorList>
            <person name="Brown S.D."/>
            <person name="Hurt R.A.Jr."/>
            <person name="Gilmour C.C."/>
            <person name="Elias D.A."/>
        </authorList>
    </citation>
    <scope>NUCLEOTIDE SEQUENCE [LARGE SCALE GENOMIC DNA]</scope>
    <source>
        <strain evidence="4 5">DSM 16529</strain>
    </source>
</reference>
<dbReference type="PATRIC" id="fig|1121439.3.peg.209"/>
<dbReference type="eggNOG" id="COG1730">
    <property type="taxonomic scope" value="Bacteria"/>
</dbReference>
<feature type="domain" description="Cytochrome c-552/4" evidence="3">
    <location>
        <begin position="121"/>
        <end position="194"/>
    </location>
</feature>
<sequence>MFRTIALLVCLTLSAALAMAQDRAPQAPVSAATSECLMCHESLHPGIVEAWKKSRHAAVTPAEAFSLAGSKRRISAESVPEKYADTAVGCAECHTTRAEKHADSFPHSGYSVHVAVSPDDCAQCHAKEREQYTRNIMAEAWGNLAENPLFMQMVRAINDVPVYDGGLLSSRAASTSTDEETCFSCHGTKLRMTGIETRDTIMGEMEFPLIEGWPNSGVGRVNLDGSKGSCTACHARHQFSMEMARKPETCMVCHSGPDVPAYKVYKASRHGNLHSALGKDWNYSAIPWTAGQDFGAPTCAVCHVSRVAGGDGVVVAERTHAMSDRLPWRIFGVPYATAHPKSADTSIIRNADGQPLPATLDNRPATEFLVDKAEQNKRLAAMQSVCLPCHDASWVDGYFARLETTIEETNAATLAATRIMQRIWAEGLADDGNPFDEYIERVWARSWLFYATTTRFASAMAGGGDYAVFENGRYQLMETVRKLDDWHRARSAKADVNTATKTPTTAP</sequence>
<dbReference type="InterPro" id="IPR051829">
    <property type="entry name" value="Multiheme_Cytochr_ET"/>
</dbReference>
<protein>
    <submittedName>
        <fullName evidence="4">Hydroxylamine oxidase</fullName>
    </submittedName>
</protein>
<evidence type="ECO:0000256" key="1">
    <source>
        <dbReference type="ARBA" id="ARBA00022729"/>
    </source>
</evidence>
<accession>S7TG63</accession>
<organism evidence="4 5">
    <name type="scientific">Alkalidesulfovibrio alkalitolerans DSM 16529</name>
    <dbReference type="NCBI Taxonomy" id="1121439"/>
    <lineage>
        <taxon>Bacteria</taxon>
        <taxon>Pseudomonadati</taxon>
        <taxon>Thermodesulfobacteriota</taxon>
        <taxon>Desulfovibrionia</taxon>
        <taxon>Desulfovibrionales</taxon>
        <taxon>Desulfovibrionaceae</taxon>
        <taxon>Alkalidesulfovibrio</taxon>
    </lineage>
</organism>
<dbReference type="Pfam" id="PF13435">
    <property type="entry name" value="Cytochrome_C554"/>
    <property type="match status" value="2"/>
</dbReference>
<dbReference type="eggNOG" id="COG1196">
    <property type="taxonomic scope" value="Bacteria"/>
</dbReference>
<dbReference type="EMBL" id="ATHI01000002">
    <property type="protein sequence ID" value="EPR35721.1"/>
    <property type="molecule type" value="Genomic_DNA"/>
</dbReference>
<dbReference type="Proteomes" id="UP000014975">
    <property type="component" value="Unassembled WGS sequence"/>
</dbReference>
<evidence type="ECO:0000259" key="3">
    <source>
        <dbReference type="Pfam" id="PF13435"/>
    </source>
</evidence>
<name>S7TG63_9BACT</name>
<keyword evidence="5" id="KW-1185">Reference proteome</keyword>
<dbReference type="Gene3D" id="1.10.780.10">
    <property type="entry name" value="Hydroxylamine Oxidoreductase, Chain A, domain 1"/>
    <property type="match status" value="1"/>
</dbReference>
<dbReference type="OrthoDB" id="9814800at2"/>
<evidence type="ECO:0000313" key="5">
    <source>
        <dbReference type="Proteomes" id="UP000014975"/>
    </source>
</evidence>
<dbReference type="PANTHER" id="PTHR35038:SF8">
    <property type="entry name" value="C-TYPE POLYHEME CYTOCHROME OMCC"/>
    <property type="match status" value="1"/>
</dbReference>
<dbReference type="GO" id="GO:0016491">
    <property type="term" value="F:oxidoreductase activity"/>
    <property type="evidence" value="ECO:0007669"/>
    <property type="project" value="TreeGrafter"/>
</dbReference>
<dbReference type="InterPro" id="IPR023155">
    <property type="entry name" value="Cyt_c-552/4"/>
</dbReference>
<dbReference type="SUPFAM" id="SSF48695">
    <property type="entry name" value="Multiheme cytochromes"/>
    <property type="match status" value="1"/>
</dbReference>
<dbReference type="InterPro" id="IPR036280">
    <property type="entry name" value="Multihaem_cyt_sf"/>
</dbReference>
<evidence type="ECO:0000313" key="4">
    <source>
        <dbReference type="EMBL" id="EPR35721.1"/>
    </source>
</evidence>